<comment type="caution">
    <text evidence="3">Lacks conserved residue(s) required for the propagation of feature annotation.</text>
</comment>
<dbReference type="InterPro" id="IPR035976">
    <property type="entry name" value="Sushi/SCR/CCP_sf"/>
</dbReference>
<dbReference type="PROSITE" id="PS00010">
    <property type="entry name" value="ASX_HYDROXYL"/>
    <property type="match status" value="2"/>
</dbReference>
<evidence type="ECO:0000259" key="6">
    <source>
        <dbReference type="PROSITE" id="PS50825"/>
    </source>
</evidence>
<dbReference type="SMART" id="SM00181">
    <property type="entry name" value="EGF"/>
    <property type="match status" value="2"/>
</dbReference>
<keyword evidence="2 3" id="KW-1015">Disulfide bond</keyword>
<dbReference type="InterPro" id="IPR000152">
    <property type="entry name" value="EGF-type_Asp/Asn_hydroxyl_site"/>
</dbReference>
<evidence type="ECO:0000256" key="3">
    <source>
        <dbReference type="PROSITE-ProRule" id="PRU00076"/>
    </source>
</evidence>
<sequence>MENVCNESNKLRRTKRQVWTIGGVTTGASVGFLIGGPIGAGIGAGVGFIAGLSCDLFCPKEPRQNKPPSIQWNKPTITEYFAEPGEISAVVAWNSPTASDEEDDIRTCKETLKYPEKGYLWCENHERIAGTSCHYYCFEGYKLNGNKTRECQTDETFSNSAPTCENSDPPLIIDCPGTQYAYADRGKTTAVISWKIPTVEDNSGESIIPFQTKGQPMGSDFNIGLTEIRYTATDSSGNRSPDCIFFVNVEKNNCPDLFPPQNGALTCDTWMFGRQCMMHCNANYDIPAGAGGASVGRFTGQFTCSTSSGKWSPIETVPGCTVLRNPYFSNLPGEMYYFTGDCNDTETQQKIKENFITEMQALQSDPGWMGICPNPQDCNVENVKLECGGTSRRRRDLHKHRQARQTESDEILVTFHISVKWEAYGNSSMDTFSHLQTKAKSLGSLIEQKALSGSLDVGDAVFDSTSFLMGMPFIKCEPGRYPRYSTLTCASCPLGSTFDKDKSKCTECPKGSYRDNDNDVTCTTCPPGTSTSSNGTINSTECVSICKRGHYSLTGVIPCTPCSRFHYGPDEMATQCIPCGPGLMTSLSASTDISECTDIHVSDFLLTNAVLTDDDMQTLASTCYNNRNGSVTMEDVRRIDANGVELISPSICDADDNCNPDPCNGHNCTDGLGGFICRCKEEFTGERCQNPPDYCKHHQCINGATCNNMQTNYTCSCTPGFKGSFCGYKIVDGGWASWSNWSSCSKSCGGGDRIRRRQCNNPNPDPDGKQCIGQMTETELCNEEECPVCPRVPRAFGTVMECNKTVDMTFCTARCRDGLWFVPGFPPLPEYKCGSETFYKWNGKPPSCSSVYSPAKIEMVSTVEYQSTNLCNNKNDMETAILQKFQSHIQCALANTCHVEVSVEGCRGRSKRSIDESVKAVITMQIPLTGNEGQRIGTLSQTEISPLFLTILYAVGDLENSTRQLNTSRNILKIEVDGQVYDVIGVKSRSNIDCSDGKIQLEAFCSKLKLE</sequence>
<feature type="disulfide bond" evidence="3">
    <location>
        <begin position="717"/>
        <end position="726"/>
    </location>
</feature>
<dbReference type="SUPFAM" id="SSF57184">
    <property type="entry name" value="Growth factor receptor domain"/>
    <property type="match status" value="1"/>
</dbReference>
<dbReference type="SUPFAM" id="SSF82895">
    <property type="entry name" value="TSP-1 type 1 repeat"/>
    <property type="match status" value="1"/>
</dbReference>
<organism evidence="8 9">
    <name type="scientific">Mizuhopecten yessoensis</name>
    <name type="common">Japanese scallop</name>
    <name type="synonym">Patinopecten yessoensis</name>
    <dbReference type="NCBI Taxonomy" id="6573"/>
    <lineage>
        <taxon>Eukaryota</taxon>
        <taxon>Metazoa</taxon>
        <taxon>Spiralia</taxon>
        <taxon>Lophotrochozoa</taxon>
        <taxon>Mollusca</taxon>
        <taxon>Bivalvia</taxon>
        <taxon>Autobranchia</taxon>
        <taxon>Pteriomorphia</taxon>
        <taxon>Pectinida</taxon>
        <taxon>Pectinoidea</taxon>
        <taxon>Pectinidae</taxon>
        <taxon>Mizuhopecten</taxon>
    </lineage>
</organism>
<dbReference type="PROSITE" id="PS50026">
    <property type="entry name" value="EGF_3"/>
    <property type="match status" value="2"/>
</dbReference>
<dbReference type="InterPro" id="IPR001881">
    <property type="entry name" value="EGF-like_Ca-bd_dom"/>
</dbReference>
<dbReference type="PROSITE" id="PS50825">
    <property type="entry name" value="HYR"/>
    <property type="match status" value="1"/>
</dbReference>
<dbReference type="GO" id="GO:0005509">
    <property type="term" value="F:calcium ion binding"/>
    <property type="evidence" value="ECO:0007669"/>
    <property type="project" value="InterPro"/>
</dbReference>
<dbReference type="PROSITE" id="PS00022">
    <property type="entry name" value="EGF_1"/>
    <property type="match status" value="2"/>
</dbReference>
<dbReference type="SUPFAM" id="SSF57535">
    <property type="entry name" value="Complement control module/SCR domain"/>
    <property type="match status" value="1"/>
</dbReference>
<evidence type="ECO:0000259" key="5">
    <source>
        <dbReference type="PROSITE" id="PS50026"/>
    </source>
</evidence>
<evidence type="ECO:0000259" key="7">
    <source>
        <dbReference type="PROSITE" id="PS50923"/>
    </source>
</evidence>
<dbReference type="InterPro" id="IPR052071">
    <property type="entry name" value="SCUB_EGF-like_domain"/>
</dbReference>
<accession>A0A210QHA5</accession>
<evidence type="ECO:0000313" key="9">
    <source>
        <dbReference type="Proteomes" id="UP000242188"/>
    </source>
</evidence>
<keyword evidence="1" id="KW-0677">Repeat</keyword>
<dbReference type="AlphaFoldDB" id="A0A210QHA5"/>
<dbReference type="Pfam" id="PF02494">
    <property type="entry name" value="HYR"/>
    <property type="match status" value="1"/>
</dbReference>
<dbReference type="GO" id="GO:0007165">
    <property type="term" value="P:signal transduction"/>
    <property type="evidence" value="ECO:0007669"/>
    <property type="project" value="TreeGrafter"/>
</dbReference>
<feature type="domain" description="EGF-like" evidence="5">
    <location>
        <begin position="654"/>
        <end position="689"/>
    </location>
</feature>
<feature type="disulfide bond" evidence="4">
    <location>
        <begin position="137"/>
        <end position="164"/>
    </location>
</feature>
<dbReference type="PRINTS" id="PR01705">
    <property type="entry name" value="TSP1REPEAT"/>
</dbReference>
<dbReference type="PROSITE" id="PS50092">
    <property type="entry name" value="TSP1"/>
    <property type="match status" value="1"/>
</dbReference>
<dbReference type="GO" id="GO:0005615">
    <property type="term" value="C:extracellular space"/>
    <property type="evidence" value="ECO:0007669"/>
    <property type="project" value="TreeGrafter"/>
</dbReference>
<proteinExistence type="predicted"/>
<dbReference type="InterPro" id="IPR003410">
    <property type="entry name" value="HYR_dom"/>
</dbReference>
<dbReference type="FunFam" id="2.20.100.10:FF:000007">
    <property type="entry name" value="Thrombospondin 1"/>
    <property type="match status" value="1"/>
</dbReference>
<dbReference type="PANTHER" id="PTHR24046:SF5">
    <property type="entry name" value="EGF-LIKE DOMAIN-CONTAINING PROTEIN"/>
    <property type="match status" value="1"/>
</dbReference>
<dbReference type="PROSITE" id="PS50923">
    <property type="entry name" value="SUSHI"/>
    <property type="match status" value="2"/>
</dbReference>
<dbReference type="SMART" id="SM00179">
    <property type="entry name" value="EGF_CA"/>
    <property type="match status" value="2"/>
</dbReference>
<dbReference type="Proteomes" id="UP000242188">
    <property type="component" value="Unassembled WGS sequence"/>
</dbReference>
<dbReference type="Pfam" id="PF00084">
    <property type="entry name" value="Sushi"/>
    <property type="match status" value="1"/>
</dbReference>
<dbReference type="PROSITE" id="PS01186">
    <property type="entry name" value="EGF_2"/>
    <property type="match status" value="1"/>
</dbReference>
<feature type="disulfide bond" evidence="3">
    <location>
        <begin position="679"/>
        <end position="688"/>
    </location>
</feature>
<keyword evidence="9" id="KW-1185">Reference proteome</keyword>
<dbReference type="PANTHER" id="PTHR24046">
    <property type="entry name" value="SIGNAL PEPTIDE, CUB AND EGF-LIKE DOMAIN-CONTAINING"/>
    <property type="match status" value="1"/>
</dbReference>
<dbReference type="Pfam" id="PF00090">
    <property type="entry name" value="TSP_1"/>
    <property type="match status" value="1"/>
</dbReference>
<dbReference type="InterPro" id="IPR011641">
    <property type="entry name" value="Tyr-kin_ephrin_A/B_rcpt-like"/>
</dbReference>
<keyword evidence="4" id="KW-0768">Sushi</keyword>
<dbReference type="Gene3D" id="2.20.100.10">
    <property type="entry name" value="Thrombospondin type-1 (TSP1) repeat"/>
    <property type="match status" value="1"/>
</dbReference>
<dbReference type="EMBL" id="NEDP02003660">
    <property type="protein sequence ID" value="OWF48143.1"/>
    <property type="molecule type" value="Genomic_DNA"/>
</dbReference>
<name>A0A210QHA5_MIZYE</name>
<dbReference type="Gene3D" id="2.10.70.10">
    <property type="entry name" value="Complement Module, domain 1"/>
    <property type="match status" value="2"/>
</dbReference>
<dbReference type="STRING" id="6573.A0A210QHA5"/>
<dbReference type="SMART" id="SM00209">
    <property type="entry name" value="TSP1"/>
    <property type="match status" value="1"/>
</dbReference>
<keyword evidence="3" id="KW-0245">EGF-like domain</keyword>
<feature type="disulfide bond" evidence="4">
    <location>
        <begin position="108"/>
        <end position="151"/>
    </location>
</feature>
<feature type="domain" description="Sushi" evidence="7">
    <location>
        <begin position="106"/>
        <end position="166"/>
    </location>
</feature>
<gene>
    <name evidence="8" type="ORF">KP79_PYT01238</name>
</gene>
<dbReference type="Pfam" id="PF07699">
    <property type="entry name" value="Ephrin_rec_like"/>
    <property type="match status" value="2"/>
</dbReference>
<dbReference type="SMART" id="SM00032">
    <property type="entry name" value="CCP"/>
    <property type="match status" value="3"/>
</dbReference>
<feature type="domain" description="Sushi" evidence="7">
    <location>
        <begin position="252"/>
        <end position="322"/>
    </location>
</feature>
<dbReference type="InterPro" id="IPR009030">
    <property type="entry name" value="Growth_fac_rcpt_cys_sf"/>
</dbReference>
<dbReference type="InterPro" id="IPR000742">
    <property type="entry name" value="EGF"/>
</dbReference>
<evidence type="ECO:0000256" key="2">
    <source>
        <dbReference type="ARBA" id="ARBA00023157"/>
    </source>
</evidence>
<comment type="caution">
    <text evidence="8">The sequence shown here is derived from an EMBL/GenBank/DDBJ whole genome shotgun (WGS) entry which is preliminary data.</text>
</comment>
<reference evidence="8 9" key="1">
    <citation type="journal article" date="2017" name="Nat. Ecol. Evol.">
        <title>Scallop genome provides insights into evolution of bilaterian karyotype and development.</title>
        <authorList>
            <person name="Wang S."/>
            <person name="Zhang J."/>
            <person name="Jiao W."/>
            <person name="Li J."/>
            <person name="Xun X."/>
            <person name="Sun Y."/>
            <person name="Guo X."/>
            <person name="Huan P."/>
            <person name="Dong B."/>
            <person name="Zhang L."/>
            <person name="Hu X."/>
            <person name="Sun X."/>
            <person name="Wang J."/>
            <person name="Zhao C."/>
            <person name="Wang Y."/>
            <person name="Wang D."/>
            <person name="Huang X."/>
            <person name="Wang R."/>
            <person name="Lv J."/>
            <person name="Li Y."/>
            <person name="Zhang Z."/>
            <person name="Liu B."/>
            <person name="Lu W."/>
            <person name="Hui Y."/>
            <person name="Liang J."/>
            <person name="Zhou Z."/>
            <person name="Hou R."/>
            <person name="Li X."/>
            <person name="Liu Y."/>
            <person name="Li H."/>
            <person name="Ning X."/>
            <person name="Lin Y."/>
            <person name="Zhao L."/>
            <person name="Xing Q."/>
            <person name="Dou J."/>
            <person name="Li Y."/>
            <person name="Mao J."/>
            <person name="Guo H."/>
            <person name="Dou H."/>
            <person name="Li T."/>
            <person name="Mu C."/>
            <person name="Jiang W."/>
            <person name="Fu Q."/>
            <person name="Fu X."/>
            <person name="Miao Y."/>
            <person name="Liu J."/>
            <person name="Yu Q."/>
            <person name="Li R."/>
            <person name="Liao H."/>
            <person name="Li X."/>
            <person name="Kong Y."/>
            <person name="Jiang Z."/>
            <person name="Chourrout D."/>
            <person name="Li R."/>
            <person name="Bao Z."/>
        </authorList>
    </citation>
    <scope>NUCLEOTIDE SEQUENCE [LARGE SCALE GENOMIC DNA]</scope>
    <source>
        <strain evidence="8 9">PY_sf001</strain>
    </source>
</reference>
<dbReference type="CDD" id="cd00054">
    <property type="entry name" value="EGF_CA"/>
    <property type="match status" value="2"/>
</dbReference>
<feature type="disulfide bond" evidence="3">
    <location>
        <begin position="658"/>
        <end position="668"/>
    </location>
</feature>
<dbReference type="Pfam" id="PF00008">
    <property type="entry name" value="EGF"/>
    <property type="match status" value="1"/>
</dbReference>
<dbReference type="SUPFAM" id="SSF57196">
    <property type="entry name" value="EGF/Laminin"/>
    <property type="match status" value="2"/>
</dbReference>
<dbReference type="InterPro" id="IPR000436">
    <property type="entry name" value="Sushi_SCR_CCP_dom"/>
</dbReference>
<dbReference type="OrthoDB" id="6162024at2759"/>
<evidence type="ECO:0000313" key="8">
    <source>
        <dbReference type="EMBL" id="OWF48143.1"/>
    </source>
</evidence>
<evidence type="ECO:0000256" key="4">
    <source>
        <dbReference type="PROSITE-ProRule" id="PRU00302"/>
    </source>
</evidence>
<dbReference type="CDD" id="cd00033">
    <property type="entry name" value="CCP"/>
    <property type="match status" value="1"/>
</dbReference>
<feature type="domain" description="HYR" evidence="6">
    <location>
        <begin position="165"/>
        <end position="251"/>
    </location>
</feature>
<feature type="domain" description="EGF-like" evidence="5">
    <location>
        <begin position="691"/>
        <end position="727"/>
    </location>
</feature>
<dbReference type="InterPro" id="IPR000884">
    <property type="entry name" value="TSP1_rpt"/>
</dbReference>
<protein>
    <submittedName>
        <fullName evidence="8">Sushi, von Willebrand factor type A, EGF and pentraxin domain-containing protein 1</fullName>
    </submittedName>
</protein>
<dbReference type="GO" id="GO:0009986">
    <property type="term" value="C:cell surface"/>
    <property type="evidence" value="ECO:0007669"/>
    <property type="project" value="TreeGrafter"/>
</dbReference>
<dbReference type="Gene3D" id="2.10.50.10">
    <property type="entry name" value="Tumor Necrosis Factor Receptor, subunit A, domain 2"/>
    <property type="match status" value="1"/>
</dbReference>
<dbReference type="InterPro" id="IPR036383">
    <property type="entry name" value="TSP1_rpt_sf"/>
</dbReference>
<dbReference type="Gene3D" id="2.10.25.10">
    <property type="entry name" value="Laminin"/>
    <property type="match status" value="2"/>
</dbReference>
<evidence type="ECO:0000256" key="1">
    <source>
        <dbReference type="ARBA" id="ARBA00022737"/>
    </source>
</evidence>
<dbReference type="SMART" id="SM01411">
    <property type="entry name" value="Ephrin_rec_like"/>
    <property type="match status" value="2"/>
</dbReference>